<evidence type="ECO:0000313" key="2">
    <source>
        <dbReference type="EMBL" id="KAJ6803187.1"/>
    </source>
</evidence>
<accession>A0AAX6EGC8</accession>
<reference evidence="2" key="2">
    <citation type="submission" date="2023-04" db="EMBL/GenBank/DDBJ databases">
        <authorList>
            <person name="Bruccoleri R.E."/>
            <person name="Oakeley E.J."/>
            <person name="Faust A.-M."/>
            <person name="Dessus-Babus S."/>
            <person name="Altorfer M."/>
            <person name="Burckhardt D."/>
            <person name="Oertli M."/>
            <person name="Naumann U."/>
            <person name="Petersen F."/>
            <person name="Wong J."/>
        </authorList>
    </citation>
    <scope>NUCLEOTIDE SEQUENCE</scope>
    <source>
        <strain evidence="2">GSM-AAB239-AS_SAM_17_03QT</strain>
        <tissue evidence="2">Leaf</tissue>
    </source>
</reference>
<keyword evidence="3" id="KW-1185">Reference proteome</keyword>
<organism evidence="2 3">
    <name type="scientific">Iris pallida</name>
    <name type="common">Sweet iris</name>
    <dbReference type="NCBI Taxonomy" id="29817"/>
    <lineage>
        <taxon>Eukaryota</taxon>
        <taxon>Viridiplantae</taxon>
        <taxon>Streptophyta</taxon>
        <taxon>Embryophyta</taxon>
        <taxon>Tracheophyta</taxon>
        <taxon>Spermatophyta</taxon>
        <taxon>Magnoliopsida</taxon>
        <taxon>Liliopsida</taxon>
        <taxon>Asparagales</taxon>
        <taxon>Iridaceae</taxon>
        <taxon>Iridoideae</taxon>
        <taxon>Irideae</taxon>
        <taxon>Iris</taxon>
    </lineage>
</organism>
<evidence type="ECO:0000256" key="1">
    <source>
        <dbReference type="SAM" id="MobiDB-lite"/>
    </source>
</evidence>
<protein>
    <submittedName>
        <fullName evidence="2">Kinesin-like protein KIN-13A isoform X1</fullName>
    </submittedName>
</protein>
<reference evidence="2" key="1">
    <citation type="journal article" date="2023" name="GigaByte">
        <title>Genome assembly of the bearded iris, Iris pallida Lam.</title>
        <authorList>
            <person name="Bruccoleri R.E."/>
            <person name="Oakeley E.J."/>
            <person name="Faust A.M.E."/>
            <person name="Altorfer M."/>
            <person name="Dessus-Babus S."/>
            <person name="Burckhardt D."/>
            <person name="Oertli M."/>
            <person name="Naumann U."/>
            <person name="Petersen F."/>
            <person name="Wong J."/>
        </authorList>
    </citation>
    <scope>NUCLEOTIDE SEQUENCE</scope>
    <source>
        <strain evidence="2">GSM-AAB239-AS_SAM_17_03QT</strain>
    </source>
</reference>
<proteinExistence type="predicted"/>
<feature type="region of interest" description="Disordered" evidence="1">
    <location>
        <begin position="1"/>
        <end position="21"/>
    </location>
</feature>
<dbReference type="EMBL" id="JANAVB010036617">
    <property type="protein sequence ID" value="KAJ6803187.1"/>
    <property type="molecule type" value="Genomic_DNA"/>
</dbReference>
<gene>
    <name evidence="2" type="ORF">M6B38_108595</name>
</gene>
<dbReference type="Proteomes" id="UP001140949">
    <property type="component" value="Unassembled WGS sequence"/>
</dbReference>
<name>A0AAX6EGC8_IRIPA</name>
<evidence type="ECO:0000313" key="3">
    <source>
        <dbReference type="Proteomes" id="UP001140949"/>
    </source>
</evidence>
<comment type="caution">
    <text evidence="2">The sequence shown here is derived from an EMBL/GenBank/DDBJ whole genome shotgun (WGS) entry which is preliminary data.</text>
</comment>
<dbReference type="AlphaFoldDB" id="A0AAX6EGC8"/>
<sequence>MGAPRGRVPRGDDQYVGRLTRGSSPTNAIAIATLASSPAAADDVETWTVTSSFS</sequence>